<dbReference type="InterPro" id="IPR029045">
    <property type="entry name" value="ClpP/crotonase-like_dom_sf"/>
</dbReference>
<dbReference type="AlphaFoldDB" id="A0A846TZZ5"/>
<gene>
    <name evidence="1" type="ORF">GWK17_21220</name>
</gene>
<proteinExistence type="predicted"/>
<dbReference type="Proteomes" id="UP000587942">
    <property type="component" value="Unassembled WGS sequence"/>
</dbReference>
<protein>
    <submittedName>
        <fullName evidence="1">Uncharacterized protein</fullName>
    </submittedName>
</protein>
<evidence type="ECO:0000313" key="2">
    <source>
        <dbReference type="Proteomes" id="UP000587942"/>
    </source>
</evidence>
<accession>A0A846TZZ5</accession>
<name>A0A846TZZ5_9BACI</name>
<dbReference type="EMBL" id="JAAVUM010000023">
    <property type="protein sequence ID" value="NKE07961.1"/>
    <property type="molecule type" value="Genomic_DNA"/>
</dbReference>
<dbReference type="InterPro" id="IPR023562">
    <property type="entry name" value="ClpP/TepA"/>
</dbReference>
<organism evidence="1 2">
    <name type="scientific">Mesobacillus selenatarsenatis</name>
    <dbReference type="NCBI Taxonomy" id="388741"/>
    <lineage>
        <taxon>Bacteria</taxon>
        <taxon>Bacillati</taxon>
        <taxon>Bacillota</taxon>
        <taxon>Bacilli</taxon>
        <taxon>Bacillales</taxon>
        <taxon>Bacillaceae</taxon>
        <taxon>Mesobacillus</taxon>
    </lineage>
</organism>
<dbReference type="RefSeq" id="WP_167834318.1">
    <property type="nucleotide sequence ID" value="NZ_JAAVUM010000023.1"/>
</dbReference>
<sequence>MSKAVVKFTGSIHEHSVWKLITNLDILVHMGVEQIDLIISSTGGNTRAALNVFNQLQALQRMVNITAYNSSICHSAAFTLFLGVDDRKSAKNTSFMFHQLITTFNNAVTESEIFAEAESARLTNQKYIEIITERTDIKDVEQHYKQTYFFDEKEAIKNKAINEIVEHLPVDHEYSITIHGFENGNINYHQIGLD</sequence>
<dbReference type="Gene3D" id="3.90.226.10">
    <property type="entry name" value="2-enoyl-CoA Hydratase, Chain A, domain 1"/>
    <property type="match status" value="1"/>
</dbReference>
<comment type="caution">
    <text evidence="1">The sequence shown here is derived from an EMBL/GenBank/DDBJ whole genome shotgun (WGS) entry which is preliminary data.</text>
</comment>
<dbReference type="Pfam" id="PF00574">
    <property type="entry name" value="CLP_protease"/>
    <property type="match status" value="1"/>
</dbReference>
<reference evidence="1 2" key="1">
    <citation type="submission" date="2020-03" db="EMBL/GenBank/DDBJ databases">
        <authorList>
            <person name="Sun Q."/>
        </authorList>
    </citation>
    <scope>NUCLEOTIDE SEQUENCE [LARGE SCALE GENOMIC DNA]</scope>
    <source>
        <strain evidence="1 2">KACC 21451</strain>
    </source>
</reference>
<evidence type="ECO:0000313" key="1">
    <source>
        <dbReference type="EMBL" id="NKE07961.1"/>
    </source>
</evidence>
<dbReference type="SUPFAM" id="SSF52096">
    <property type="entry name" value="ClpP/crotonase"/>
    <property type="match status" value="1"/>
</dbReference>